<organism evidence="3 4">
    <name type="scientific">Bombus vosnesenskii</name>
    <dbReference type="NCBI Taxonomy" id="207650"/>
    <lineage>
        <taxon>Eukaryota</taxon>
        <taxon>Metazoa</taxon>
        <taxon>Ecdysozoa</taxon>
        <taxon>Arthropoda</taxon>
        <taxon>Hexapoda</taxon>
        <taxon>Insecta</taxon>
        <taxon>Pterygota</taxon>
        <taxon>Neoptera</taxon>
        <taxon>Endopterygota</taxon>
        <taxon>Hymenoptera</taxon>
        <taxon>Apocrita</taxon>
        <taxon>Aculeata</taxon>
        <taxon>Apoidea</taxon>
        <taxon>Anthophila</taxon>
        <taxon>Apidae</taxon>
        <taxon>Bombus</taxon>
        <taxon>Pyrobombus</taxon>
    </lineage>
</organism>
<gene>
    <name evidence="4" type="primary">LOC117239646</name>
</gene>
<sequence>MAKLIHYNRKGSMTVKKDVHNIVDSNLPEVMAGLEMLTVNANLSPSENKQRLRKRIPATESNENLNRRCSLRPRKRTCSEMEDSNRKNKCQTEEIDCKEYYLNKNLKRRLNNLETIYEEKDETSECITYMSVKRYKRMIQFQEQPTDNKLKKRRAKIKKVFGSKINFKRRRASMQMLLDKLNGIKVESPAKVENEIK</sequence>
<dbReference type="AlphaFoldDB" id="A0A6J3LBG2"/>
<keyword evidence="1" id="KW-0597">Phosphoprotein</keyword>
<reference evidence="4" key="1">
    <citation type="submission" date="2025-08" db="UniProtKB">
        <authorList>
            <consortium name="RefSeq"/>
        </authorList>
    </citation>
    <scope>IDENTIFICATION</scope>
    <source>
        <tissue evidence="4">Muscle</tissue>
    </source>
</reference>
<keyword evidence="3" id="KW-1185">Reference proteome</keyword>
<dbReference type="GeneID" id="117239646"/>
<evidence type="ECO:0000259" key="2">
    <source>
        <dbReference type="Pfam" id="PF15386"/>
    </source>
</evidence>
<evidence type="ECO:0000256" key="1">
    <source>
        <dbReference type="ARBA" id="ARBA00022553"/>
    </source>
</evidence>
<evidence type="ECO:0000313" key="4">
    <source>
        <dbReference type="RefSeq" id="XP_033361264.1"/>
    </source>
</evidence>
<name>A0A6J3LBG2_9HYME</name>
<dbReference type="KEGG" id="bvk:117239646"/>
<accession>A0A6J3LBG2</accession>
<dbReference type="InterPro" id="IPR028149">
    <property type="entry name" value="Tantalus-like"/>
</dbReference>
<proteinExistence type="predicted"/>
<protein>
    <submittedName>
        <fullName evidence="4">Protein tantalus-like isoform X1</fullName>
    </submittedName>
</protein>
<dbReference type="Proteomes" id="UP000504631">
    <property type="component" value="Unplaced"/>
</dbReference>
<dbReference type="Pfam" id="PF15386">
    <property type="entry name" value="Tantalus"/>
    <property type="match status" value="1"/>
</dbReference>
<feature type="domain" description="Tantalus-like" evidence="2">
    <location>
        <begin position="85"/>
        <end position="134"/>
    </location>
</feature>
<dbReference type="RefSeq" id="XP_033361264.1">
    <property type="nucleotide sequence ID" value="XM_033505373.1"/>
</dbReference>
<evidence type="ECO:0000313" key="3">
    <source>
        <dbReference type="Proteomes" id="UP000504631"/>
    </source>
</evidence>